<dbReference type="SUPFAM" id="SSF90123">
    <property type="entry name" value="ABC transporter transmembrane region"/>
    <property type="match status" value="2"/>
</dbReference>
<keyword evidence="6" id="KW-0677">Repeat</keyword>
<comment type="subcellular location">
    <subcellularLocation>
        <location evidence="1">Membrane</location>
        <topology evidence="1">Multi-pass membrane protein</topology>
    </subcellularLocation>
</comment>
<dbReference type="CDD" id="cd03244">
    <property type="entry name" value="ABCC_MRP_domain2"/>
    <property type="match status" value="1"/>
</dbReference>
<dbReference type="PROSITE" id="PS50893">
    <property type="entry name" value="ABC_TRANSPORTER_2"/>
    <property type="match status" value="2"/>
</dbReference>
<dbReference type="GO" id="GO:0008559">
    <property type="term" value="F:ABC-type xenobiotic transporter activity"/>
    <property type="evidence" value="ECO:0007669"/>
    <property type="project" value="UniProtKB-EC"/>
</dbReference>
<dbReference type="Pfam" id="PF00664">
    <property type="entry name" value="ABC_membrane"/>
    <property type="match status" value="2"/>
</dbReference>
<feature type="domain" description="ABC transporter" evidence="15">
    <location>
        <begin position="1240"/>
        <end position="1474"/>
    </location>
</feature>
<dbReference type="PROSITE" id="PS00211">
    <property type="entry name" value="ABC_TRANSPORTER_1"/>
    <property type="match status" value="1"/>
</dbReference>
<keyword evidence="9" id="KW-1278">Translocase</keyword>
<keyword evidence="10 14" id="KW-1133">Transmembrane helix</keyword>
<dbReference type="InterPro" id="IPR044746">
    <property type="entry name" value="ABCC_6TM_D1"/>
</dbReference>
<feature type="transmembrane region" description="Helical" evidence="14">
    <location>
        <begin position="114"/>
        <end position="137"/>
    </location>
</feature>
<feature type="transmembrane region" description="Helical" evidence="14">
    <location>
        <begin position="149"/>
        <end position="170"/>
    </location>
</feature>
<dbReference type="SMART" id="SM00382">
    <property type="entry name" value="AAA"/>
    <property type="match status" value="2"/>
</dbReference>
<dbReference type="GO" id="GO:0005524">
    <property type="term" value="F:ATP binding"/>
    <property type="evidence" value="ECO:0007669"/>
    <property type="project" value="UniProtKB-KW"/>
</dbReference>
<comment type="similarity">
    <text evidence="2">Belongs to the ABC transporter superfamily. ABCC family. Conjugate transporter (TC 3.A.1.208) subfamily.</text>
</comment>
<feature type="domain" description="ABC transmembrane type-1" evidence="16">
    <location>
        <begin position="936"/>
        <end position="1203"/>
    </location>
</feature>
<name>A0A5N6R6P3_9ROSI</name>
<proteinExistence type="inferred from homology"/>
<dbReference type="GO" id="GO:0016020">
    <property type="term" value="C:membrane"/>
    <property type="evidence" value="ECO:0007669"/>
    <property type="project" value="UniProtKB-SubCell"/>
</dbReference>
<evidence type="ECO:0000256" key="8">
    <source>
        <dbReference type="ARBA" id="ARBA00022840"/>
    </source>
</evidence>
<feature type="transmembrane region" description="Helical" evidence="14">
    <location>
        <begin position="176"/>
        <end position="197"/>
    </location>
</feature>
<dbReference type="Pfam" id="PF24358">
    <property type="entry name" value="ABCC10_N"/>
    <property type="match status" value="1"/>
</dbReference>
<feature type="transmembrane region" description="Helical" evidence="14">
    <location>
        <begin position="540"/>
        <end position="562"/>
    </location>
</feature>
<feature type="transmembrane region" description="Helical" evidence="14">
    <location>
        <begin position="988"/>
        <end position="1010"/>
    </location>
</feature>
<dbReference type="CDD" id="cd18579">
    <property type="entry name" value="ABC_6TM_ABCC_D1"/>
    <property type="match status" value="1"/>
</dbReference>
<dbReference type="FunFam" id="1.20.1560.10:FF:000002">
    <property type="entry name" value="ABC transporter C family member 5"/>
    <property type="match status" value="1"/>
</dbReference>
<protein>
    <recommendedName>
        <fullName evidence="3">ABC-type xenobiotic transporter</fullName>
        <ecNumber evidence="3">7.6.2.2</ecNumber>
    </recommendedName>
</protein>
<dbReference type="OrthoDB" id="6500128at2759"/>
<dbReference type="InterPro" id="IPR003439">
    <property type="entry name" value="ABC_transporter-like_ATP-bd"/>
</dbReference>
<sequence>MANSFWRVFCGNSECSSEVAKTCNYGFLSIIDPNTCISNCLVISLDFLLLLILIYIFICRAFSRKIIAHSESDHFSPVVIFSAIFNGGLALAYLGSGIWICYEQQKAKRTILPLHGWLVMLSQGFTWLLLDFTLLIGNLHLRHITTAKLCSTVIFFFAGFLCFSSIWTIIMNKTSSVEMVLEILSFPGAFLLLFCIFQGQKYVETETDFGQVASYAPLQGEEANATCEEYSNEIVTPFAKAGFLSTMSFWWMNPLMKHGRKKVLEENFIPQLRQADCAQTCYLMFMEQLTKRKQKGTCESPSMLSVLFSCQKKEIIVSGLFALIKVLTVSSGPLFLKAFIEVAEGEEAFSYEGYALAGGLFLAKCLESFSERQWFFSTRLIGLQVRSFLSAAIYQKQLRLSNAAKVTHSPGMIMNYVTVDANRIGEFPCWFHQIWSTCLQLCLALVIVYNSVGLATVAALLAIILTVLASSPLAKLQYKYQTKLMGSRDKRLKAIAEALANMKVLKLYAWEKHFDNVIQVLRKEESKWILSISSQKGYQLILFWSSSILVSAVTFWSCYFLGIPLTTSNVFMFLGSLRILQEPIRMIPDVAGIFIEANVSLARIEKFLMAPELENRNTRPVCEGKELDLSIFISDTEISWETDSSNATLRNINLVVKPGEKVAICGEVGSGKSTLLAAILGEVPNVKGIVNVYGKKAYVSQTSWIQTGSIRENILFGSPMDELRYQEVLRRCSLVKDLEMLPFGDLTEIGERGVTLSGGQKQRVQLARALYQDADVYLLDDPFSAVDAHTATNLFNEYVMEGLSRKTVLLVTHQVDFLPAFDSVLFMTEGKIIRASTYDDLLASSQEFQNLVNAHNDSVGSDRQAKYASSGKSKTSKSEIQRNYSEKQLISSSGDQLIQQEEREIGDTGFKPYIQYLNHNKGFLYFSLTMICHAIFIVGQIIQNYWLAAHIQDSHVTRVKLLAVFSIIGCILVLILLIRSFYLVLVGYGASNLIFSTLMTSLIHAPMSFYDSTPLGRILSRASSDLSVVDLDVAFKLSTAVGSFMVAYSGYGILATLTWPALFVIIPMIYLTAVLQRYYFASAKELMRTDGTTKSLIASHLAESIAGAMTIRAFGEEEQFFLKYLNLIDRNARPFFHCFSANAWLIQRLEILCAIVLSFSALAMTLLGLGASASGFIGMALSYGLSLNVNVVYAVQTWCLVENLITSVERLEQYMHIPSEAAQVIEGHRPMQNWPIVGEVKICDLKVRYRPNAPLVLQGISCIFEGGQKIGIVGRTGSGKTTLISALFRLVEPTEGRIIIDDIDISTIGLHDLRSRLGIIPQDPTLFSGSVRYNLDPLSEHTDQEIWEVLEKCQLRETICEKEEGLSCLVMEDGSNWSLGQRQLFCLGRALLKRSQILVLDEATASIDNSTDSIIQNTLRTEFSTCTVITVAHRIPTVMDCSKVLAMSDGKIVEYDEPSKLMNNDTSLFGQLVKEYWSRSSNVTI</sequence>
<gene>
    <name evidence="17" type="ORF">FH972_012287</name>
</gene>
<keyword evidence="8" id="KW-0067">ATP-binding</keyword>
<evidence type="ECO:0000259" key="16">
    <source>
        <dbReference type="PROSITE" id="PS50929"/>
    </source>
</evidence>
<feature type="domain" description="ABC transporter" evidence="15">
    <location>
        <begin position="633"/>
        <end position="854"/>
    </location>
</feature>
<dbReference type="InterPro" id="IPR003593">
    <property type="entry name" value="AAA+_ATPase"/>
</dbReference>
<dbReference type="Gene3D" id="1.20.1560.10">
    <property type="entry name" value="ABC transporter type 1, transmembrane domain"/>
    <property type="match status" value="2"/>
</dbReference>
<evidence type="ECO:0000256" key="9">
    <source>
        <dbReference type="ARBA" id="ARBA00022967"/>
    </source>
</evidence>
<dbReference type="FunFam" id="3.40.50.300:FF:000923">
    <property type="entry name" value="ABC transporter C family member 10"/>
    <property type="match status" value="1"/>
</dbReference>
<dbReference type="InterPro" id="IPR036640">
    <property type="entry name" value="ABC1_TM_sf"/>
</dbReference>
<evidence type="ECO:0000256" key="13">
    <source>
        <dbReference type="SAM" id="MobiDB-lite"/>
    </source>
</evidence>
<dbReference type="PANTHER" id="PTHR24223">
    <property type="entry name" value="ATP-BINDING CASSETTE SUB-FAMILY C"/>
    <property type="match status" value="1"/>
</dbReference>
<dbReference type="GO" id="GO:0016887">
    <property type="term" value="F:ATP hydrolysis activity"/>
    <property type="evidence" value="ECO:0007669"/>
    <property type="project" value="InterPro"/>
</dbReference>
<keyword evidence="7" id="KW-0547">Nucleotide-binding</keyword>
<evidence type="ECO:0000256" key="3">
    <source>
        <dbReference type="ARBA" id="ARBA00012191"/>
    </source>
</evidence>
<dbReference type="SUPFAM" id="SSF52540">
    <property type="entry name" value="P-loop containing nucleoside triphosphate hydrolases"/>
    <property type="match status" value="2"/>
</dbReference>
<dbReference type="EMBL" id="CM017325">
    <property type="protein sequence ID" value="KAE8055447.1"/>
    <property type="molecule type" value="Genomic_DNA"/>
</dbReference>
<dbReference type="InterPro" id="IPR011527">
    <property type="entry name" value="ABC1_TM_dom"/>
</dbReference>
<keyword evidence="11 14" id="KW-0472">Membrane</keyword>
<evidence type="ECO:0000256" key="14">
    <source>
        <dbReference type="SAM" id="Phobius"/>
    </source>
</evidence>
<evidence type="ECO:0000256" key="4">
    <source>
        <dbReference type="ARBA" id="ARBA00022448"/>
    </source>
</evidence>
<dbReference type="Pfam" id="PF00005">
    <property type="entry name" value="ABC_tran"/>
    <property type="match status" value="2"/>
</dbReference>
<dbReference type="PANTHER" id="PTHR24223:SF263">
    <property type="entry name" value="ABC-TYPE XENOBIOTIC TRANSPORTER"/>
    <property type="match status" value="1"/>
</dbReference>
<feature type="transmembrane region" description="Helical" evidence="14">
    <location>
        <begin position="923"/>
        <end position="947"/>
    </location>
</feature>
<keyword evidence="18" id="KW-1185">Reference proteome</keyword>
<reference evidence="17 18" key="1">
    <citation type="submission" date="2019-06" db="EMBL/GenBank/DDBJ databases">
        <title>A chromosomal-level reference genome of Carpinus fangiana (Coryloideae, Betulaceae).</title>
        <authorList>
            <person name="Yang X."/>
            <person name="Wang Z."/>
            <person name="Zhang L."/>
            <person name="Hao G."/>
            <person name="Liu J."/>
            <person name="Yang Y."/>
        </authorList>
    </citation>
    <scope>NUCLEOTIDE SEQUENCE [LARGE SCALE GENOMIC DNA]</scope>
    <source>
        <strain evidence="17">Cfa_2016G</strain>
        <tissue evidence="17">Leaf</tissue>
    </source>
</reference>
<evidence type="ECO:0000256" key="12">
    <source>
        <dbReference type="ARBA" id="ARBA00034018"/>
    </source>
</evidence>
<feature type="transmembrane region" description="Helical" evidence="14">
    <location>
        <begin position="1057"/>
        <end position="1080"/>
    </location>
</feature>
<feature type="region of interest" description="Disordered" evidence="13">
    <location>
        <begin position="859"/>
        <end position="881"/>
    </location>
</feature>
<feature type="transmembrane region" description="Helical" evidence="14">
    <location>
        <begin position="959"/>
        <end position="982"/>
    </location>
</feature>
<dbReference type="FunFam" id="3.40.50.300:FF:000169">
    <property type="entry name" value="ABC transporter C family member 3"/>
    <property type="match status" value="1"/>
</dbReference>
<feature type="transmembrane region" description="Helical" evidence="14">
    <location>
        <begin position="41"/>
        <end position="63"/>
    </location>
</feature>
<evidence type="ECO:0000313" key="17">
    <source>
        <dbReference type="EMBL" id="KAE8055447.1"/>
    </source>
</evidence>
<dbReference type="FunFam" id="1.20.1560.10:FF:000003">
    <property type="entry name" value="ABC transporter C family member 10"/>
    <property type="match status" value="1"/>
</dbReference>
<dbReference type="EC" id="7.6.2.2" evidence="3"/>
<dbReference type="CDD" id="cd03250">
    <property type="entry name" value="ABCC_MRP_domain1"/>
    <property type="match status" value="1"/>
</dbReference>
<evidence type="ECO:0000256" key="7">
    <source>
        <dbReference type="ARBA" id="ARBA00022741"/>
    </source>
</evidence>
<evidence type="ECO:0000313" key="18">
    <source>
        <dbReference type="Proteomes" id="UP000327013"/>
    </source>
</evidence>
<dbReference type="InterPro" id="IPR056228">
    <property type="entry name" value="ABCC10-like_N"/>
</dbReference>
<organism evidence="17 18">
    <name type="scientific">Carpinus fangiana</name>
    <dbReference type="NCBI Taxonomy" id="176857"/>
    <lineage>
        <taxon>Eukaryota</taxon>
        <taxon>Viridiplantae</taxon>
        <taxon>Streptophyta</taxon>
        <taxon>Embryophyta</taxon>
        <taxon>Tracheophyta</taxon>
        <taxon>Spermatophyta</taxon>
        <taxon>Magnoliopsida</taxon>
        <taxon>eudicotyledons</taxon>
        <taxon>Gunneridae</taxon>
        <taxon>Pentapetalae</taxon>
        <taxon>rosids</taxon>
        <taxon>fabids</taxon>
        <taxon>Fagales</taxon>
        <taxon>Betulaceae</taxon>
        <taxon>Carpinus</taxon>
    </lineage>
</organism>
<dbReference type="InterPro" id="IPR027417">
    <property type="entry name" value="P-loop_NTPase"/>
</dbReference>
<evidence type="ECO:0000256" key="2">
    <source>
        <dbReference type="ARBA" id="ARBA00009726"/>
    </source>
</evidence>
<evidence type="ECO:0000256" key="6">
    <source>
        <dbReference type="ARBA" id="ARBA00022737"/>
    </source>
</evidence>
<feature type="transmembrane region" description="Helical" evidence="14">
    <location>
        <begin position="455"/>
        <end position="474"/>
    </location>
</feature>
<evidence type="ECO:0000256" key="5">
    <source>
        <dbReference type="ARBA" id="ARBA00022692"/>
    </source>
</evidence>
<evidence type="ECO:0000259" key="15">
    <source>
        <dbReference type="PROSITE" id="PS50893"/>
    </source>
</evidence>
<dbReference type="Proteomes" id="UP000327013">
    <property type="component" value="Chromosome 5"/>
</dbReference>
<feature type="transmembrane region" description="Helical" evidence="14">
    <location>
        <begin position="75"/>
        <end position="94"/>
    </location>
</feature>
<evidence type="ECO:0000256" key="10">
    <source>
        <dbReference type="ARBA" id="ARBA00022989"/>
    </source>
</evidence>
<dbReference type="InterPro" id="IPR017871">
    <property type="entry name" value="ABC_transporter-like_CS"/>
</dbReference>
<accession>A0A5N6R6P3</accession>
<keyword evidence="4" id="KW-0813">Transport</keyword>
<dbReference type="PROSITE" id="PS50929">
    <property type="entry name" value="ABC_TM1F"/>
    <property type="match status" value="2"/>
</dbReference>
<dbReference type="CDD" id="cd18580">
    <property type="entry name" value="ABC_6TM_ABCC_D2"/>
    <property type="match status" value="1"/>
</dbReference>
<dbReference type="Gene3D" id="3.40.50.300">
    <property type="entry name" value="P-loop containing nucleotide triphosphate hydrolases"/>
    <property type="match status" value="2"/>
</dbReference>
<comment type="catalytic activity">
    <reaction evidence="12">
        <text>ATP + H2O + xenobioticSide 1 = ADP + phosphate + xenobioticSide 2.</text>
        <dbReference type="EC" id="7.6.2.2"/>
    </reaction>
</comment>
<keyword evidence="5 14" id="KW-0812">Transmembrane</keyword>
<evidence type="ECO:0000256" key="1">
    <source>
        <dbReference type="ARBA" id="ARBA00004141"/>
    </source>
</evidence>
<dbReference type="InterPro" id="IPR050173">
    <property type="entry name" value="ABC_transporter_C-like"/>
</dbReference>
<evidence type="ECO:0000256" key="11">
    <source>
        <dbReference type="ARBA" id="ARBA00023136"/>
    </source>
</evidence>
<dbReference type="InterPro" id="IPR044726">
    <property type="entry name" value="ABCC_6TM_D2"/>
</dbReference>
<feature type="domain" description="ABC transmembrane type-1" evidence="16">
    <location>
        <begin position="316"/>
        <end position="596"/>
    </location>
</feature>
<feature type="transmembrane region" description="Helical" evidence="14">
    <location>
        <begin position="1151"/>
        <end position="1181"/>
    </location>
</feature>